<name>A0A6M0Q886_9BACI</name>
<dbReference type="NCBIfam" id="TIGR04104">
    <property type="entry name" value="cxxc_20_cxxc"/>
    <property type="match status" value="1"/>
</dbReference>
<dbReference type="RefSeq" id="WP_163180031.1">
    <property type="nucleotide sequence ID" value="NZ_JAAIWM010000004.1"/>
</dbReference>
<sequence length="99" mass="11670">MNQHTCKECGNQFKWSNIFKNIWEAYKPLKCNHCDKKHKVTNKSQIFVSLLIIVPMLIFGELFYALSLFPKIILMLIVGFCISLFVPFIVRYRLEPNKS</sequence>
<feature type="transmembrane region" description="Helical" evidence="1">
    <location>
        <begin position="72"/>
        <end position="90"/>
    </location>
</feature>
<gene>
    <name evidence="2" type="ORF">G4D63_12585</name>
</gene>
<protein>
    <recommendedName>
        <fullName evidence="4">Cxxc_20_cxxc protein</fullName>
    </recommendedName>
</protein>
<comment type="caution">
    <text evidence="2">The sequence shown here is derived from an EMBL/GenBank/DDBJ whole genome shotgun (WGS) entry which is preliminary data.</text>
</comment>
<feature type="transmembrane region" description="Helical" evidence="1">
    <location>
        <begin position="46"/>
        <end position="66"/>
    </location>
</feature>
<keyword evidence="1" id="KW-0812">Transmembrane</keyword>
<dbReference type="EMBL" id="JAAIWM010000004">
    <property type="protein sequence ID" value="NEY72566.1"/>
    <property type="molecule type" value="Genomic_DNA"/>
</dbReference>
<dbReference type="InterPro" id="IPR026369">
    <property type="entry name" value="CxxC_20_CxxC"/>
</dbReference>
<evidence type="ECO:0008006" key="4">
    <source>
        <dbReference type="Google" id="ProtNLM"/>
    </source>
</evidence>
<reference evidence="2 3" key="1">
    <citation type="submission" date="2020-02" db="EMBL/GenBank/DDBJ databases">
        <title>Bacillus aquiflavi sp. nov., isolated from yellow water of strong flavor Chinese baijiu in Yibin region of China.</title>
        <authorList>
            <person name="Xie J."/>
        </authorList>
    </citation>
    <scope>NUCLEOTIDE SEQUENCE [LARGE SCALE GENOMIC DNA]</scope>
    <source>
        <strain evidence="2 3">SA4</strain>
    </source>
</reference>
<organism evidence="2 3">
    <name type="scientific">Bacillus mesophilus</name>
    <dbReference type="NCBI Taxonomy" id="1808955"/>
    <lineage>
        <taxon>Bacteria</taxon>
        <taxon>Bacillati</taxon>
        <taxon>Bacillota</taxon>
        <taxon>Bacilli</taxon>
        <taxon>Bacillales</taxon>
        <taxon>Bacillaceae</taxon>
        <taxon>Bacillus</taxon>
    </lineage>
</organism>
<proteinExistence type="predicted"/>
<keyword evidence="1" id="KW-1133">Transmembrane helix</keyword>
<accession>A0A6M0Q886</accession>
<dbReference type="AlphaFoldDB" id="A0A6M0Q886"/>
<evidence type="ECO:0000313" key="3">
    <source>
        <dbReference type="Proteomes" id="UP000481043"/>
    </source>
</evidence>
<keyword evidence="3" id="KW-1185">Reference proteome</keyword>
<dbReference type="Proteomes" id="UP000481043">
    <property type="component" value="Unassembled WGS sequence"/>
</dbReference>
<evidence type="ECO:0000313" key="2">
    <source>
        <dbReference type="EMBL" id="NEY72566.1"/>
    </source>
</evidence>
<keyword evidence="1" id="KW-0472">Membrane</keyword>
<evidence type="ECO:0000256" key="1">
    <source>
        <dbReference type="SAM" id="Phobius"/>
    </source>
</evidence>